<dbReference type="PANTHER" id="PTHR10209">
    <property type="entry name" value="OXIDOREDUCTASE, 2OG-FE II OXYGENASE FAMILY PROTEIN"/>
    <property type="match status" value="1"/>
</dbReference>
<dbReference type="InterPro" id="IPR005123">
    <property type="entry name" value="Oxoglu/Fe-dep_dioxygenase_dom"/>
</dbReference>
<accession>A0ABP0B3L6</accession>
<dbReference type="Pfam" id="PF03171">
    <property type="entry name" value="2OG-FeII_Oxy"/>
    <property type="match status" value="1"/>
</dbReference>
<dbReference type="InterPro" id="IPR027443">
    <property type="entry name" value="IPNS-like_sf"/>
</dbReference>
<feature type="compositionally biased region" description="Low complexity" evidence="6">
    <location>
        <begin position="126"/>
        <end position="148"/>
    </location>
</feature>
<dbReference type="Gene3D" id="2.60.120.330">
    <property type="entry name" value="B-lactam Antibiotic, Isopenicillin N Synthase, Chain"/>
    <property type="match status" value="1"/>
</dbReference>
<protein>
    <recommendedName>
        <fullName evidence="7">Fe2OG dioxygenase domain-containing protein</fullName>
    </recommendedName>
</protein>
<evidence type="ECO:0000256" key="3">
    <source>
        <dbReference type="ARBA" id="ARBA00023002"/>
    </source>
</evidence>
<dbReference type="Proteomes" id="UP001642482">
    <property type="component" value="Unassembled WGS sequence"/>
</dbReference>
<evidence type="ECO:0000313" key="9">
    <source>
        <dbReference type="Proteomes" id="UP001642482"/>
    </source>
</evidence>
<evidence type="ECO:0000313" key="8">
    <source>
        <dbReference type="EMBL" id="CAK7213899.1"/>
    </source>
</evidence>
<feature type="region of interest" description="Disordered" evidence="6">
    <location>
        <begin position="108"/>
        <end position="152"/>
    </location>
</feature>
<dbReference type="PROSITE" id="PS51471">
    <property type="entry name" value="FE2OG_OXY"/>
    <property type="match status" value="1"/>
</dbReference>
<evidence type="ECO:0000256" key="4">
    <source>
        <dbReference type="ARBA" id="ARBA00023004"/>
    </source>
</evidence>
<dbReference type="SUPFAM" id="SSF51197">
    <property type="entry name" value="Clavaminate synthase-like"/>
    <property type="match status" value="1"/>
</dbReference>
<evidence type="ECO:0000256" key="5">
    <source>
        <dbReference type="RuleBase" id="RU003682"/>
    </source>
</evidence>
<sequence length="321" mass="35478">MVTETATITAAVDAPWQQLCRLPRRQGRRLSGSSMEKTFESIPQIDFANMDVSLADRQALAAQVNATFTESGFLYSCSHSISKALQKEVLGVMQAFFTLPAEEKVKFTSTTRPRSRATSVCSKQNSARTPAATSRRSSTLATTRPSPSKTARPGLTCLPEQWHYAHQPVACQPSNFRGVLYQYHAAVMSFLRQLLQIIALALDLEEDYFDALTTFPMAGLRPLYYPPRELAPDISIGAHADYSWLTVVNQLTDAPALEVLNANAHWVCAPPLPNTLVINDSDFLERATNSMFVLTFHRVVNKTAGVARYSLLFFSVPATTP</sequence>
<proteinExistence type="inferred from homology"/>
<dbReference type="InterPro" id="IPR044861">
    <property type="entry name" value="IPNS-like_FE2OG_OXY"/>
</dbReference>
<dbReference type="EMBL" id="CAWUHD010000012">
    <property type="protein sequence ID" value="CAK7213899.1"/>
    <property type="molecule type" value="Genomic_DNA"/>
</dbReference>
<gene>
    <name evidence="8" type="ORF">SEUCBS140593_002001</name>
</gene>
<evidence type="ECO:0000256" key="6">
    <source>
        <dbReference type="SAM" id="MobiDB-lite"/>
    </source>
</evidence>
<dbReference type="PANTHER" id="PTHR10209:SF804">
    <property type="entry name" value="FE2OG DIOXYGENASE DOMAIN-CONTAINING PROTEIN"/>
    <property type="match status" value="1"/>
</dbReference>
<comment type="caution">
    <text evidence="8">The sequence shown here is derived from an EMBL/GenBank/DDBJ whole genome shotgun (WGS) entry which is preliminary data.</text>
</comment>
<comment type="similarity">
    <text evidence="1 5">Belongs to the iron/ascorbate-dependent oxidoreductase family.</text>
</comment>
<reference evidence="8 9" key="1">
    <citation type="submission" date="2024-01" db="EMBL/GenBank/DDBJ databases">
        <authorList>
            <person name="Allen C."/>
            <person name="Tagirdzhanova G."/>
        </authorList>
    </citation>
    <scope>NUCLEOTIDE SEQUENCE [LARGE SCALE GENOMIC DNA]</scope>
</reference>
<keyword evidence="4 5" id="KW-0408">Iron</keyword>
<keyword evidence="2 5" id="KW-0479">Metal-binding</keyword>
<keyword evidence="3 5" id="KW-0560">Oxidoreductase</keyword>
<dbReference type="InterPro" id="IPR026992">
    <property type="entry name" value="DIOX_N"/>
</dbReference>
<dbReference type="Pfam" id="PF14226">
    <property type="entry name" value="DIOX_N"/>
    <property type="match status" value="1"/>
</dbReference>
<evidence type="ECO:0000256" key="2">
    <source>
        <dbReference type="ARBA" id="ARBA00022723"/>
    </source>
</evidence>
<evidence type="ECO:0000259" key="7">
    <source>
        <dbReference type="PROSITE" id="PS51471"/>
    </source>
</evidence>
<keyword evidence="9" id="KW-1185">Reference proteome</keyword>
<feature type="domain" description="Fe2OG dioxygenase" evidence="7">
    <location>
        <begin position="214"/>
        <end position="317"/>
    </location>
</feature>
<evidence type="ECO:0000256" key="1">
    <source>
        <dbReference type="ARBA" id="ARBA00008056"/>
    </source>
</evidence>
<feature type="compositionally biased region" description="Low complexity" evidence="6">
    <location>
        <begin position="108"/>
        <end position="119"/>
    </location>
</feature>
<organism evidence="8 9">
    <name type="scientific">Sporothrix eucalyptigena</name>
    <dbReference type="NCBI Taxonomy" id="1812306"/>
    <lineage>
        <taxon>Eukaryota</taxon>
        <taxon>Fungi</taxon>
        <taxon>Dikarya</taxon>
        <taxon>Ascomycota</taxon>
        <taxon>Pezizomycotina</taxon>
        <taxon>Sordariomycetes</taxon>
        <taxon>Sordariomycetidae</taxon>
        <taxon>Ophiostomatales</taxon>
        <taxon>Ophiostomataceae</taxon>
        <taxon>Sporothrix</taxon>
    </lineage>
</organism>
<name>A0ABP0B3L6_9PEZI</name>